<evidence type="ECO:0000256" key="2">
    <source>
        <dbReference type="ARBA" id="ARBA00007357"/>
    </source>
</evidence>
<feature type="domain" description="Peptidase M13 N-terminal" evidence="10">
    <location>
        <begin position="4"/>
        <end position="301"/>
    </location>
</feature>
<evidence type="ECO:0000256" key="6">
    <source>
        <dbReference type="ARBA" id="ARBA00022833"/>
    </source>
</evidence>
<dbReference type="Pfam" id="PF05649">
    <property type="entry name" value="Peptidase_M13_N"/>
    <property type="match status" value="1"/>
</dbReference>
<dbReference type="Proteomes" id="UP001321473">
    <property type="component" value="Unassembled WGS sequence"/>
</dbReference>
<keyword evidence="12" id="KW-1185">Reference proteome</keyword>
<comment type="caution">
    <text evidence="11">The sequence shown here is derived from an EMBL/GenBank/DDBJ whole genome shotgun (WGS) entry which is preliminary data.</text>
</comment>
<comment type="similarity">
    <text evidence="2">Belongs to the peptidase M13 family.</text>
</comment>
<evidence type="ECO:0000256" key="5">
    <source>
        <dbReference type="ARBA" id="ARBA00022801"/>
    </source>
</evidence>
<protein>
    <submittedName>
        <fullName evidence="11">Uncharacterized protein</fullName>
    </submittedName>
</protein>
<gene>
    <name evidence="11" type="ORF">V5799_023213</name>
</gene>
<comment type="cofactor">
    <cofactor evidence="1">
        <name>Zn(2+)</name>
        <dbReference type="ChEBI" id="CHEBI:29105"/>
    </cofactor>
</comment>
<sequence>MQVAAKLYAACTDRGRSATGSKEAVNALFSQWKIEKWPRTDPAQDDSISAWLFAAELSRDLDLATIVQPSVGADPDNMAATVVELSQPRCLCADINQKSEEATGLFKAAVRESVAQLGVSSADGLEDRLLAACTSLAAVCRTRYENDSVNVVRFRELSLGLRAFLTVLLNGRAHEDDHVVLRSAPHLPRQLENTVRSVPPLDALNYFGFLALVRMAPLLPDDLRSLRDLFAESLLGRTVRNSEDNTLLCARLVESVLPGCFAKAAQIWRHSTGQELPTREWLSELESVFLRHLADFPWLNELSSLLIRYRVKRHALTRFGPSASDQQKACAPSDRLSTESAFLLFANVSRRQQALKWQRLQGDGTLLSLHAAGSEFSTVPSFRRSLKIIHVPAALVNASVPSNSSSFVFHLARVAVRFYRALVKLLHEDPYERDVSLSFTDDSRRRLSALMSCFDEEAKSSLTTINASATSEGVMNLRRAFLDRTSALLLATKAFEELLPLQRMWNYDLRLAGLEELTAKQLFFIYFALDNCESADPAFHKPSMTPEYKVNVPLRHINEFAQAFGCNAQDHMVSEGNGPCTLMRTRTGQRPIGRPNLNGRARGRGPNPSMGTRVHPRPPTSDGPSHLRAPDIPLED</sequence>
<dbReference type="PANTHER" id="PTHR11733:SF241">
    <property type="entry name" value="GH26575P-RELATED"/>
    <property type="match status" value="1"/>
</dbReference>
<feature type="region of interest" description="Disordered" evidence="8">
    <location>
        <begin position="586"/>
        <end position="636"/>
    </location>
</feature>
<evidence type="ECO:0000256" key="1">
    <source>
        <dbReference type="ARBA" id="ARBA00001947"/>
    </source>
</evidence>
<keyword evidence="5" id="KW-0378">Hydrolase</keyword>
<keyword evidence="7" id="KW-0482">Metalloprotease</keyword>
<feature type="domain" description="Peptidase M13 C-terminal" evidence="9">
    <location>
        <begin position="488"/>
        <end position="575"/>
    </location>
</feature>
<dbReference type="InterPro" id="IPR008753">
    <property type="entry name" value="Peptidase_M13_N"/>
</dbReference>
<evidence type="ECO:0000256" key="4">
    <source>
        <dbReference type="ARBA" id="ARBA00022723"/>
    </source>
</evidence>
<dbReference type="SUPFAM" id="SSF55486">
    <property type="entry name" value="Metalloproteases ('zincins'), catalytic domain"/>
    <property type="match status" value="2"/>
</dbReference>
<dbReference type="InterPro" id="IPR042089">
    <property type="entry name" value="Peptidase_M13_dom_2"/>
</dbReference>
<reference evidence="11 12" key="1">
    <citation type="journal article" date="2023" name="Arcadia Sci">
        <title>De novo assembly of a long-read Amblyomma americanum tick genome.</title>
        <authorList>
            <person name="Chou S."/>
            <person name="Poskanzer K.E."/>
            <person name="Rollins M."/>
            <person name="Thuy-Boun P.S."/>
        </authorList>
    </citation>
    <scope>NUCLEOTIDE SEQUENCE [LARGE SCALE GENOMIC DNA]</scope>
    <source>
        <strain evidence="11">F_SG_1</strain>
        <tissue evidence="11">Salivary glands</tissue>
    </source>
</reference>
<dbReference type="GO" id="GO:0005886">
    <property type="term" value="C:plasma membrane"/>
    <property type="evidence" value="ECO:0007669"/>
    <property type="project" value="TreeGrafter"/>
</dbReference>
<keyword evidence="6" id="KW-0862">Zinc</keyword>
<organism evidence="11 12">
    <name type="scientific">Amblyomma americanum</name>
    <name type="common">Lone star tick</name>
    <dbReference type="NCBI Taxonomy" id="6943"/>
    <lineage>
        <taxon>Eukaryota</taxon>
        <taxon>Metazoa</taxon>
        <taxon>Ecdysozoa</taxon>
        <taxon>Arthropoda</taxon>
        <taxon>Chelicerata</taxon>
        <taxon>Arachnida</taxon>
        <taxon>Acari</taxon>
        <taxon>Parasitiformes</taxon>
        <taxon>Ixodida</taxon>
        <taxon>Ixodoidea</taxon>
        <taxon>Ixodidae</taxon>
        <taxon>Amblyomminae</taxon>
        <taxon>Amblyomma</taxon>
    </lineage>
</organism>
<dbReference type="GO" id="GO:0004222">
    <property type="term" value="F:metalloendopeptidase activity"/>
    <property type="evidence" value="ECO:0007669"/>
    <property type="project" value="InterPro"/>
</dbReference>
<dbReference type="InterPro" id="IPR024079">
    <property type="entry name" value="MetalloPept_cat_dom_sf"/>
</dbReference>
<name>A0AAQ4FK86_AMBAM</name>
<dbReference type="InterPro" id="IPR000718">
    <property type="entry name" value="Peptidase_M13"/>
</dbReference>
<evidence type="ECO:0000256" key="8">
    <source>
        <dbReference type="SAM" id="MobiDB-lite"/>
    </source>
</evidence>
<dbReference type="PANTHER" id="PTHR11733">
    <property type="entry name" value="ZINC METALLOPROTEASE FAMILY M13 NEPRILYSIN-RELATED"/>
    <property type="match status" value="1"/>
</dbReference>
<proteinExistence type="inferred from homology"/>
<dbReference type="Gene3D" id="1.10.1380.10">
    <property type="entry name" value="Neutral endopeptidase , domain2"/>
    <property type="match status" value="1"/>
</dbReference>
<dbReference type="Gene3D" id="3.40.390.10">
    <property type="entry name" value="Collagenase (Catalytic Domain)"/>
    <property type="match status" value="1"/>
</dbReference>
<dbReference type="InterPro" id="IPR018497">
    <property type="entry name" value="Peptidase_M13_C"/>
</dbReference>
<keyword evidence="3" id="KW-0645">Protease</keyword>
<evidence type="ECO:0000256" key="7">
    <source>
        <dbReference type="ARBA" id="ARBA00023049"/>
    </source>
</evidence>
<evidence type="ECO:0000313" key="12">
    <source>
        <dbReference type="Proteomes" id="UP001321473"/>
    </source>
</evidence>
<dbReference type="AlphaFoldDB" id="A0AAQ4FK86"/>
<dbReference type="EMBL" id="JARKHS020002215">
    <property type="protein sequence ID" value="KAK8787008.1"/>
    <property type="molecule type" value="Genomic_DNA"/>
</dbReference>
<accession>A0AAQ4FK86</accession>
<dbReference type="PROSITE" id="PS51885">
    <property type="entry name" value="NEPRILYSIN"/>
    <property type="match status" value="1"/>
</dbReference>
<evidence type="ECO:0000259" key="10">
    <source>
        <dbReference type="Pfam" id="PF05649"/>
    </source>
</evidence>
<evidence type="ECO:0000259" key="9">
    <source>
        <dbReference type="Pfam" id="PF01431"/>
    </source>
</evidence>
<dbReference type="GO" id="GO:0016485">
    <property type="term" value="P:protein processing"/>
    <property type="evidence" value="ECO:0007669"/>
    <property type="project" value="TreeGrafter"/>
</dbReference>
<keyword evidence="4" id="KW-0479">Metal-binding</keyword>
<evidence type="ECO:0000256" key="3">
    <source>
        <dbReference type="ARBA" id="ARBA00022670"/>
    </source>
</evidence>
<dbReference type="Pfam" id="PF01431">
    <property type="entry name" value="Peptidase_M13"/>
    <property type="match status" value="1"/>
</dbReference>
<evidence type="ECO:0000313" key="11">
    <source>
        <dbReference type="EMBL" id="KAK8787008.1"/>
    </source>
</evidence>
<dbReference type="GO" id="GO:0046872">
    <property type="term" value="F:metal ion binding"/>
    <property type="evidence" value="ECO:0007669"/>
    <property type="project" value="UniProtKB-KW"/>
</dbReference>